<dbReference type="CTD" id="9817485"/>
<organism evidence="3 4">
    <name type="scientific">Caenorhabditis remanei</name>
    <name type="common">Caenorhabditis vulgaris</name>
    <dbReference type="NCBI Taxonomy" id="31234"/>
    <lineage>
        <taxon>Eukaryota</taxon>
        <taxon>Metazoa</taxon>
        <taxon>Ecdysozoa</taxon>
        <taxon>Nematoda</taxon>
        <taxon>Chromadorea</taxon>
        <taxon>Rhabditida</taxon>
        <taxon>Rhabditina</taxon>
        <taxon>Rhabditomorpha</taxon>
        <taxon>Rhabditoidea</taxon>
        <taxon>Rhabditidae</taxon>
        <taxon>Peloderinae</taxon>
        <taxon>Caenorhabditis</taxon>
    </lineage>
</organism>
<evidence type="ECO:0000313" key="3">
    <source>
        <dbReference type="EMBL" id="KAF1768108.1"/>
    </source>
</evidence>
<evidence type="ECO:0000259" key="2">
    <source>
        <dbReference type="SMART" id="SM00605"/>
    </source>
</evidence>
<accession>A0A6A5HJQ3</accession>
<gene>
    <name evidence="3" type="ORF">GCK72_008069</name>
</gene>
<evidence type="ECO:0000313" key="4">
    <source>
        <dbReference type="Proteomes" id="UP000483820"/>
    </source>
</evidence>
<dbReference type="Pfam" id="PF08277">
    <property type="entry name" value="PAN_3"/>
    <property type="match status" value="2"/>
</dbReference>
<proteinExistence type="predicted"/>
<dbReference type="EMBL" id="WUAV01000002">
    <property type="protein sequence ID" value="KAF1768108.1"/>
    <property type="molecule type" value="Genomic_DNA"/>
</dbReference>
<keyword evidence="1" id="KW-0732">Signal</keyword>
<dbReference type="RefSeq" id="XP_003105747.2">
    <property type="nucleotide sequence ID" value="XM_003105699.2"/>
</dbReference>
<dbReference type="SMART" id="SM00605">
    <property type="entry name" value="CW"/>
    <property type="match status" value="1"/>
</dbReference>
<name>A0A6A5HJQ3_CAERE</name>
<feature type="chain" id="PRO_5025441782" description="PAN-3 domain-containing protein" evidence="1">
    <location>
        <begin position="19"/>
        <end position="290"/>
    </location>
</feature>
<feature type="signal peptide" evidence="1">
    <location>
        <begin position="1"/>
        <end position="18"/>
    </location>
</feature>
<feature type="domain" description="PAN-3" evidence="2">
    <location>
        <begin position="3"/>
        <end position="134"/>
    </location>
</feature>
<dbReference type="PANTHER" id="PTHR47629:SF10">
    <property type="entry name" value="PAN-3 DOMAIN-CONTAINING PROTEIN"/>
    <property type="match status" value="1"/>
</dbReference>
<dbReference type="AlphaFoldDB" id="A0A6A5HJQ3"/>
<dbReference type="KEGG" id="crq:GCK72_008069"/>
<dbReference type="PANTHER" id="PTHR47629">
    <property type="entry name" value="C-TYPE LECTIN-RELATED"/>
    <property type="match status" value="1"/>
</dbReference>
<sequence>MKLFFLIFLFSLAPSTQAITKMVSVNGQADTKTGWPSIIYSNTDWDDCVQKCYNDQFCDVAYGNSSLICVFYGISDFGFARKEIPSAALHRASFKLDIPNGLCTTKLDDLFKGSQSYGRNGISIFQITITSDKYDANYYYEEPCDKPFVYSCGCSESMYLFRGTGPPTDLGTTRDIPTWFLCVLQCSTDVDCVLAWFSGYRKCTMYTYGSFNSMSRSEDSAIQPDTPNYITLKIFPLRSNCPMTEHEVLNLKNMVIPAETTSGYADFSMTWTASSENIEFSWVPTEVRTY</sequence>
<dbReference type="Proteomes" id="UP000483820">
    <property type="component" value="Chromosome II"/>
</dbReference>
<protein>
    <recommendedName>
        <fullName evidence="2">PAN-3 domain-containing protein</fullName>
    </recommendedName>
</protein>
<dbReference type="InterPro" id="IPR006583">
    <property type="entry name" value="PAN-3_domain"/>
</dbReference>
<dbReference type="GeneID" id="9817485"/>
<evidence type="ECO:0000256" key="1">
    <source>
        <dbReference type="SAM" id="SignalP"/>
    </source>
</evidence>
<reference evidence="3 4" key="1">
    <citation type="submission" date="2019-12" db="EMBL/GenBank/DDBJ databases">
        <title>Chromosome-level assembly of the Caenorhabditis remanei genome.</title>
        <authorList>
            <person name="Teterina A.A."/>
            <person name="Willis J.H."/>
            <person name="Phillips P.C."/>
        </authorList>
    </citation>
    <scope>NUCLEOTIDE SEQUENCE [LARGE SCALE GENOMIC DNA]</scope>
    <source>
        <strain evidence="3 4">PX506</strain>
        <tissue evidence="3">Whole organism</tissue>
    </source>
</reference>
<comment type="caution">
    <text evidence="3">The sequence shown here is derived from an EMBL/GenBank/DDBJ whole genome shotgun (WGS) entry which is preliminary data.</text>
</comment>